<keyword evidence="3" id="KW-0812">Transmembrane</keyword>
<comment type="similarity">
    <text evidence="1">Belongs to the transferase hexapeptide repeat family.</text>
</comment>
<dbReference type="PANTHER" id="PTHR23416">
    <property type="entry name" value="SIALIC ACID SYNTHASE-RELATED"/>
    <property type="match status" value="1"/>
</dbReference>
<dbReference type="InterPro" id="IPR051159">
    <property type="entry name" value="Hexapeptide_acetyltransf"/>
</dbReference>
<reference evidence="4 5" key="1">
    <citation type="submission" date="2016-08" db="EMBL/GenBank/DDBJ databases">
        <title>Complete genome sequence of Fictibacillus arsenicus G25-54, a strain with toxicity to nematodes and a potential arsenic-resistance activity.</title>
        <authorList>
            <person name="Zheng Z."/>
        </authorList>
    </citation>
    <scope>NUCLEOTIDE SEQUENCE [LARGE SCALE GENOMIC DNA]</scope>
    <source>
        <strain evidence="4 5">G25-54</strain>
    </source>
</reference>
<dbReference type="Gene3D" id="2.160.10.10">
    <property type="entry name" value="Hexapeptide repeat proteins"/>
    <property type="match status" value="1"/>
</dbReference>
<evidence type="ECO:0000256" key="1">
    <source>
        <dbReference type="ARBA" id="ARBA00007274"/>
    </source>
</evidence>
<dbReference type="STRING" id="255247.ABE41_018265"/>
<dbReference type="Pfam" id="PF00132">
    <property type="entry name" value="Hexapep"/>
    <property type="match status" value="1"/>
</dbReference>
<dbReference type="AlphaFoldDB" id="A0A1B1Z988"/>
<dbReference type="KEGG" id="far:ABE41_018265"/>
<dbReference type="EMBL" id="CP016761">
    <property type="protein sequence ID" value="ANX13961.1"/>
    <property type="molecule type" value="Genomic_DNA"/>
</dbReference>
<gene>
    <name evidence="4" type="ORF">ABE41_018265</name>
</gene>
<keyword evidence="3" id="KW-0472">Membrane</keyword>
<dbReference type="RefSeq" id="WP_066293481.1">
    <property type="nucleotide sequence ID" value="NZ_CP016761.1"/>
</dbReference>
<name>A0A1B1Z988_9BACL</name>
<evidence type="ECO:0008006" key="6">
    <source>
        <dbReference type="Google" id="ProtNLM"/>
    </source>
</evidence>
<keyword evidence="5" id="KW-1185">Reference proteome</keyword>
<accession>A0A1B1Z988</accession>
<dbReference type="PANTHER" id="PTHR23416:SF23">
    <property type="entry name" value="ACETYLTRANSFERASE C18B11.09C-RELATED"/>
    <property type="match status" value="1"/>
</dbReference>
<feature type="transmembrane region" description="Helical" evidence="3">
    <location>
        <begin position="6"/>
        <end position="24"/>
    </location>
</feature>
<evidence type="ECO:0000256" key="3">
    <source>
        <dbReference type="SAM" id="Phobius"/>
    </source>
</evidence>
<dbReference type="SUPFAM" id="SSF51161">
    <property type="entry name" value="Trimeric LpxA-like enzymes"/>
    <property type="match status" value="1"/>
</dbReference>
<keyword evidence="2" id="KW-0808">Transferase</keyword>
<dbReference type="GO" id="GO:0008374">
    <property type="term" value="F:O-acyltransferase activity"/>
    <property type="evidence" value="ECO:0007669"/>
    <property type="project" value="TreeGrafter"/>
</dbReference>
<dbReference type="CDD" id="cd04647">
    <property type="entry name" value="LbH_MAT_like"/>
    <property type="match status" value="1"/>
</dbReference>
<dbReference type="GO" id="GO:0005829">
    <property type="term" value="C:cytosol"/>
    <property type="evidence" value="ECO:0007669"/>
    <property type="project" value="TreeGrafter"/>
</dbReference>
<keyword evidence="3" id="KW-1133">Transmembrane helix</keyword>
<dbReference type="InterPro" id="IPR011004">
    <property type="entry name" value="Trimer_LpxA-like_sf"/>
</dbReference>
<evidence type="ECO:0000313" key="4">
    <source>
        <dbReference type="EMBL" id="ANX13961.1"/>
    </source>
</evidence>
<evidence type="ECO:0000256" key="2">
    <source>
        <dbReference type="ARBA" id="ARBA00022679"/>
    </source>
</evidence>
<proteinExistence type="inferred from homology"/>
<dbReference type="OrthoDB" id="9801697at2"/>
<protein>
    <recommendedName>
        <fullName evidence="6">Transferase</fullName>
    </recommendedName>
</protein>
<dbReference type="InterPro" id="IPR001451">
    <property type="entry name" value="Hexapep"/>
</dbReference>
<organism evidence="4 5">
    <name type="scientific">Fictibacillus arsenicus</name>
    <dbReference type="NCBI Taxonomy" id="255247"/>
    <lineage>
        <taxon>Bacteria</taxon>
        <taxon>Bacillati</taxon>
        <taxon>Bacillota</taxon>
        <taxon>Bacilli</taxon>
        <taxon>Bacillales</taxon>
        <taxon>Fictibacillaceae</taxon>
        <taxon>Fictibacillus</taxon>
    </lineage>
</organism>
<dbReference type="Proteomes" id="UP000077412">
    <property type="component" value="Chromosome"/>
</dbReference>
<sequence length="172" mass="19013">MKKFKLLLINLGLFFSPLTWYLIFKKILFFVYQYSYPYHKIKNISSCIIHPSVSIKDPENIRMGKNIRIQNNCILWAGVGKIHIGNNTGMGPGTFIFGSNHGMKPGVLYINQQSTPKTVYIGENVWIGSNCVILPGVTIGNNSVIGAGSVVTKSIPENAIALGNPAKVVRFK</sequence>
<evidence type="ECO:0000313" key="5">
    <source>
        <dbReference type="Proteomes" id="UP000077412"/>
    </source>
</evidence>